<comment type="caution">
    <text evidence="6">The sequence shown here is derived from an EMBL/GenBank/DDBJ whole genome shotgun (WGS) entry which is preliminary data.</text>
</comment>
<name>A0A7X2ILC6_9BURK</name>
<evidence type="ECO:0000313" key="7">
    <source>
        <dbReference type="Proteomes" id="UP000446768"/>
    </source>
</evidence>
<comment type="similarity">
    <text evidence="2">Belongs to the flavin monoamine oxidase family.</text>
</comment>
<gene>
    <name evidence="6" type="ORF">GJ700_09590</name>
</gene>
<dbReference type="PANTHER" id="PTHR43563:SF1">
    <property type="entry name" value="AMINE OXIDASE [FLAVIN-CONTAINING] B"/>
    <property type="match status" value="1"/>
</dbReference>
<dbReference type="AlphaFoldDB" id="A0A7X2ILC6"/>
<evidence type="ECO:0000256" key="1">
    <source>
        <dbReference type="ARBA" id="ARBA00001974"/>
    </source>
</evidence>
<protein>
    <submittedName>
        <fullName evidence="6">FAD-dependent oxidoreductase</fullName>
    </submittedName>
</protein>
<evidence type="ECO:0000313" key="6">
    <source>
        <dbReference type="EMBL" id="MRV71966.1"/>
    </source>
</evidence>
<dbReference type="InterPro" id="IPR050703">
    <property type="entry name" value="Flavin_MAO"/>
</dbReference>
<keyword evidence="3" id="KW-0560">Oxidoreductase</keyword>
<dbReference type="InterPro" id="IPR002937">
    <property type="entry name" value="Amino_oxidase"/>
</dbReference>
<dbReference type="InterPro" id="IPR019546">
    <property type="entry name" value="TAT_signal_bac_arc"/>
</dbReference>
<dbReference type="InterPro" id="IPR001613">
    <property type="entry name" value="Flavin_amine_oxidase"/>
</dbReference>
<dbReference type="PANTHER" id="PTHR43563">
    <property type="entry name" value="AMINE OXIDASE"/>
    <property type="match status" value="1"/>
</dbReference>
<proteinExistence type="inferred from homology"/>
<dbReference type="SUPFAM" id="SSF54373">
    <property type="entry name" value="FAD-linked reductases, C-terminal domain"/>
    <property type="match status" value="1"/>
</dbReference>
<evidence type="ECO:0000256" key="3">
    <source>
        <dbReference type="ARBA" id="ARBA00023002"/>
    </source>
</evidence>
<evidence type="ECO:0000259" key="5">
    <source>
        <dbReference type="Pfam" id="PF01593"/>
    </source>
</evidence>
<dbReference type="RefSeq" id="WP_154373436.1">
    <property type="nucleotide sequence ID" value="NZ_WKJJ01000005.1"/>
</dbReference>
<feature type="binding site" evidence="4">
    <location>
        <position position="280"/>
    </location>
    <ligand>
        <name>FAD</name>
        <dbReference type="ChEBI" id="CHEBI:57692"/>
    </ligand>
</feature>
<feature type="binding site" evidence="4">
    <location>
        <begin position="85"/>
        <end position="86"/>
    </location>
    <ligand>
        <name>FAD</name>
        <dbReference type="ChEBI" id="CHEBI:57692"/>
    </ligand>
</feature>
<reference evidence="6 7" key="1">
    <citation type="submission" date="2019-11" db="EMBL/GenBank/DDBJ databases">
        <title>Novel species isolated from a subtropical stream in China.</title>
        <authorList>
            <person name="Lu H."/>
        </authorList>
    </citation>
    <scope>NUCLEOTIDE SEQUENCE [LARGE SCALE GENOMIC DNA]</scope>
    <source>
        <strain evidence="6 7">FT92W</strain>
    </source>
</reference>
<dbReference type="PROSITE" id="PS51318">
    <property type="entry name" value="TAT"/>
    <property type="match status" value="1"/>
</dbReference>
<dbReference type="Proteomes" id="UP000446768">
    <property type="component" value="Unassembled WGS sequence"/>
</dbReference>
<accession>A0A7X2ILC6</accession>
<sequence length="502" mass="53680">MEDPAEKTDTAPEASALTRRGFLGMAAAAAAGMTATVTAVHAAQAPVTPAASGVLDVVIIGGGLAGLTAARDLKRAGCEAFVLLEARDRVGGRTLNHDLGKGYFTEAGGQWIGPGQTAIADLCRELGVGTFPSLWQGKATMVTGKAHAAVELGGGFETDRKLTRELEEMAKLVPSGAPWKSPRAAEFDAITIGEWLAKKNIAPGDQIGWSTGITLSGGAAPARVSLLHWLSMVNSADCIYDRLEAVKDGAQETRISGGSQILSIKMAEELKDKVRLSSPVLRIENWQNGEMRGPVVIHTPNGVLRARSVIVALSPPLCNQIAFDPPLPAARAEMQRRWPAFAPARKTAHVYKKAFWRDKGLNGWIFQPKGPVLWAYDNSPQDASFGVINAFVNNSMLPADPKAAEQELSRIYAQAFGDEALHPVAYHDHDWGKADRWTLTCVSPMPRGFLTRYGEALHPPAGRLIWSGTETADIWAGYMDGAVRSGHKAALTALQSVNGRKA</sequence>
<dbReference type="PRINTS" id="PR00757">
    <property type="entry name" value="AMINEOXDASEF"/>
</dbReference>
<dbReference type="NCBIfam" id="TIGR01409">
    <property type="entry name" value="TAT_signal_seq"/>
    <property type="match status" value="1"/>
</dbReference>
<dbReference type="InterPro" id="IPR036188">
    <property type="entry name" value="FAD/NAD-bd_sf"/>
</dbReference>
<dbReference type="InterPro" id="IPR006311">
    <property type="entry name" value="TAT_signal"/>
</dbReference>
<dbReference type="SUPFAM" id="SSF51905">
    <property type="entry name" value="FAD/NAD(P)-binding domain"/>
    <property type="match status" value="1"/>
</dbReference>
<dbReference type="Gene3D" id="3.90.660.10">
    <property type="match status" value="1"/>
</dbReference>
<evidence type="ECO:0000256" key="2">
    <source>
        <dbReference type="ARBA" id="ARBA00005995"/>
    </source>
</evidence>
<dbReference type="Gene3D" id="3.50.50.60">
    <property type="entry name" value="FAD/NAD(P)-binding domain"/>
    <property type="match status" value="1"/>
</dbReference>
<feature type="binding site" evidence="4">
    <location>
        <position position="391"/>
    </location>
    <ligand>
        <name>substrate</name>
    </ligand>
</feature>
<feature type="binding site" evidence="4">
    <location>
        <position position="470"/>
    </location>
    <ligand>
        <name>FAD</name>
        <dbReference type="ChEBI" id="CHEBI:57692"/>
    </ligand>
</feature>
<feature type="domain" description="Amine oxidase" evidence="5">
    <location>
        <begin position="64"/>
        <end position="490"/>
    </location>
</feature>
<organism evidence="6 7">
    <name type="scientific">Pseudoduganella rivuli</name>
    <dbReference type="NCBI Taxonomy" id="2666085"/>
    <lineage>
        <taxon>Bacteria</taxon>
        <taxon>Pseudomonadati</taxon>
        <taxon>Pseudomonadota</taxon>
        <taxon>Betaproteobacteria</taxon>
        <taxon>Burkholderiales</taxon>
        <taxon>Oxalobacteraceae</taxon>
        <taxon>Telluria group</taxon>
        <taxon>Pseudoduganella</taxon>
    </lineage>
</organism>
<keyword evidence="7" id="KW-1185">Reference proteome</keyword>
<comment type="cofactor">
    <cofactor evidence="1">
        <name>FAD</name>
        <dbReference type="ChEBI" id="CHEBI:57692"/>
    </cofactor>
</comment>
<evidence type="ECO:0000256" key="4">
    <source>
        <dbReference type="PIRSR" id="PIRSR601613-1"/>
    </source>
</evidence>
<dbReference type="Gene3D" id="1.10.405.10">
    <property type="entry name" value="Guanine Nucleotide Dissociation Inhibitor, domain 1"/>
    <property type="match status" value="1"/>
</dbReference>
<dbReference type="Pfam" id="PF01593">
    <property type="entry name" value="Amino_oxidase"/>
    <property type="match status" value="1"/>
</dbReference>
<dbReference type="GO" id="GO:0016491">
    <property type="term" value="F:oxidoreductase activity"/>
    <property type="evidence" value="ECO:0007669"/>
    <property type="project" value="UniProtKB-KW"/>
</dbReference>
<dbReference type="EMBL" id="WKJJ01000005">
    <property type="protein sequence ID" value="MRV71966.1"/>
    <property type="molecule type" value="Genomic_DNA"/>
</dbReference>